<dbReference type="OrthoDB" id="6787458at2"/>
<dbReference type="GO" id="GO:0006351">
    <property type="term" value="P:DNA-templated transcription"/>
    <property type="evidence" value="ECO:0007669"/>
    <property type="project" value="TreeGrafter"/>
</dbReference>
<dbReference type="InterPro" id="IPR005119">
    <property type="entry name" value="LysR_subst-bd"/>
</dbReference>
<dbReference type="AlphaFoldDB" id="A0A1G8CQL1"/>
<keyword evidence="3" id="KW-0238">DNA-binding</keyword>
<keyword evidence="4" id="KW-0804">Transcription</keyword>
<dbReference type="Pfam" id="PF00126">
    <property type="entry name" value="HTH_1"/>
    <property type="match status" value="1"/>
</dbReference>
<name>A0A1G8CQL1_9VIBR</name>
<dbReference type="PANTHER" id="PTHR30537">
    <property type="entry name" value="HTH-TYPE TRANSCRIPTIONAL REGULATOR"/>
    <property type="match status" value="1"/>
</dbReference>
<dbReference type="InterPro" id="IPR000847">
    <property type="entry name" value="LysR_HTH_N"/>
</dbReference>
<dbReference type="Pfam" id="PF03466">
    <property type="entry name" value="LysR_substrate"/>
    <property type="match status" value="1"/>
</dbReference>
<organism evidence="6 7">
    <name type="scientific">Vibrio xiamenensis</name>
    <dbReference type="NCBI Taxonomy" id="861298"/>
    <lineage>
        <taxon>Bacteria</taxon>
        <taxon>Pseudomonadati</taxon>
        <taxon>Pseudomonadota</taxon>
        <taxon>Gammaproteobacteria</taxon>
        <taxon>Vibrionales</taxon>
        <taxon>Vibrionaceae</taxon>
        <taxon>Vibrio</taxon>
    </lineage>
</organism>
<dbReference type="FunFam" id="1.10.10.10:FF:000001">
    <property type="entry name" value="LysR family transcriptional regulator"/>
    <property type="match status" value="1"/>
</dbReference>
<dbReference type="Gene3D" id="3.40.190.10">
    <property type="entry name" value="Periplasmic binding protein-like II"/>
    <property type="match status" value="2"/>
</dbReference>
<dbReference type="Proteomes" id="UP000198854">
    <property type="component" value="Unassembled WGS sequence"/>
</dbReference>
<proteinExistence type="inferred from homology"/>
<accession>A0A1G8CQL1</accession>
<evidence type="ECO:0000313" key="7">
    <source>
        <dbReference type="Proteomes" id="UP000198854"/>
    </source>
</evidence>
<dbReference type="PRINTS" id="PR00039">
    <property type="entry name" value="HTHLYSR"/>
</dbReference>
<evidence type="ECO:0000259" key="5">
    <source>
        <dbReference type="PROSITE" id="PS50931"/>
    </source>
</evidence>
<dbReference type="Gene3D" id="1.10.10.10">
    <property type="entry name" value="Winged helix-like DNA-binding domain superfamily/Winged helix DNA-binding domain"/>
    <property type="match status" value="1"/>
</dbReference>
<dbReference type="PROSITE" id="PS50931">
    <property type="entry name" value="HTH_LYSR"/>
    <property type="match status" value="1"/>
</dbReference>
<evidence type="ECO:0000256" key="3">
    <source>
        <dbReference type="ARBA" id="ARBA00023125"/>
    </source>
</evidence>
<gene>
    <name evidence="6" type="ORF">SAMN04488136_11720</name>
</gene>
<feature type="domain" description="HTH lysR-type" evidence="5">
    <location>
        <begin position="8"/>
        <end position="65"/>
    </location>
</feature>
<dbReference type="InterPro" id="IPR036390">
    <property type="entry name" value="WH_DNA-bd_sf"/>
</dbReference>
<dbReference type="InterPro" id="IPR017786">
    <property type="entry name" value="TF_choline_sulphate-util"/>
</dbReference>
<dbReference type="GO" id="GO:0043565">
    <property type="term" value="F:sequence-specific DNA binding"/>
    <property type="evidence" value="ECO:0007669"/>
    <property type="project" value="TreeGrafter"/>
</dbReference>
<evidence type="ECO:0000313" key="6">
    <source>
        <dbReference type="EMBL" id="SDH47624.1"/>
    </source>
</evidence>
<dbReference type="RefSeq" id="WP_093275226.1">
    <property type="nucleotide sequence ID" value="NZ_FNDD01000017.1"/>
</dbReference>
<evidence type="ECO:0000256" key="2">
    <source>
        <dbReference type="ARBA" id="ARBA00023015"/>
    </source>
</evidence>
<dbReference type="SUPFAM" id="SSF53850">
    <property type="entry name" value="Periplasmic binding protein-like II"/>
    <property type="match status" value="1"/>
</dbReference>
<dbReference type="InterPro" id="IPR036388">
    <property type="entry name" value="WH-like_DNA-bd_sf"/>
</dbReference>
<evidence type="ECO:0000256" key="1">
    <source>
        <dbReference type="ARBA" id="ARBA00009437"/>
    </source>
</evidence>
<dbReference type="NCBIfam" id="TIGR03418">
    <property type="entry name" value="chol_sulf_TF"/>
    <property type="match status" value="1"/>
</dbReference>
<dbReference type="EMBL" id="FNDD01000017">
    <property type="protein sequence ID" value="SDH47624.1"/>
    <property type="molecule type" value="Genomic_DNA"/>
</dbReference>
<dbReference type="SUPFAM" id="SSF46785">
    <property type="entry name" value="Winged helix' DNA-binding domain"/>
    <property type="match status" value="1"/>
</dbReference>
<keyword evidence="2" id="KW-0805">Transcription regulation</keyword>
<dbReference type="PANTHER" id="PTHR30537:SF26">
    <property type="entry name" value="GLYCINE CLEAVAGE SYSTEM TRANSCRIPTIONAL ACTIVATOR"/>
    <property type="match status" value="1"/>
</dbReference>
<dbReference type="CDD" id="cd08432">
    <property type="entry name" value="PBP2_GcdR_TrpI_HvrB_AmpR_like"/>
    <property type="match status" value="1"/>
</dbReference>
<comment type="similarity">
    <text evidence="1">Belongs to the LysR transcriptional regulatory family.</text>
</comment>
<dbReference type="STRING" id="861298.SAMN04488136_11720"/>
<dbReference type="GO" id="GO:0003700">
    <property type="term" value="F:DNA-binding transcription factor activity"/>
    <property type="evidence" value="ECO:0007669"/>
    <property type="project" value="InterPro"/>
</dbReference>
<keyword evidence="7" id="KW-1185">Reference proteome</keyword>
<protein>
    <submittedName>
        <fullName evidence="6">Putative choline sulfate-utilization transcription factor</fullName>
    </submittedName>
</protein>
<dbReference type="InterPro" id="IPR058163">
    <property type="entry name" value="LysR-type_TF_proteobact-type"/>
</dbReference>
<reference evidence="6 7" key="1">
    <citation type="submission" date="2016-10" db="EMBL/GenBank/DDBJ databases">
        <authorList>
            <person name="de Groot N.N."/>
        </authorList>
    </citation>
    <scope>NUCLEOTIDE SEQUENCE [LARGE SCALE GENOMIC DNA]</scope>
    <source>
        <strain evidence="6 7">CGMCC 1.10228</strain>
    </source>
</reference>
<evidence type="ECO:0000256" key="4">
    <source>
        <dbReference type="ARBA" id="ARBA00023163"/>
    </source>
</evidence>
<sequence length="302" mass="34011">MLSRNDTPPLQSLVVFESAARLLSFTAAARELGTTQPAVSQQIRSLETELGVALFARVYRGVTLTDAGYLLLETTQKSLKELRDVVQKIKQNTAPPRINFATDFAFAAYWLMPKLAEFRRLHPDIDIRIQTSQSEIDLVSADADIAMLFGDGHYTGYHSEKLLIEHVYPVCSPKLFEQYQGFSSFEDLSQAPLLKLNADLGQKWLDWEALFAHHHTLWQSPEALMEFDNYTLVVQAAISGQGVALGWSPLLDSFIESGVLMALKHFAVTTDHGYHIVMSKQQAPSEQVTLFLNWLKSQMDNY</sequence>